<accession>E4WRP3</accession>
<dbReference type="GO" id="GO:0005737">
    <property type="term" value="C:cytoplasm"/>
    <property type="evidence" value="ECO:0007669"/>
    <property type="project" value="TreeGrafter"/>
</dbReference>
<dbReference type="Gene3D" id="3.40.50.2020">
    <property type="match status" value="2"/>
</dbReference>
<dbReference type="InterPro" id="IPR029099">
    <property type="entry name" value="Pribosyltran_N"/>
</dbReference>
<keyword evidence="9" id="KW-0067">ATP-binding</keyword>
<name>E4WRP3_OIKDI</name>
<dbReference type="Pfam" id="PF13793">
    <property type="entry name" value="Pribosyltran_N"/>
    <property type="match status" value="1"/>
</dbReference>
<keyword evidence="5" id="KW-0479">Metal-binding</keyword>
<evidence type="ECO:0000259" key="12">
    <source>
        <dbReference type="Pfam" id="PF13793"/>
    </source>
</evidence>
<evidence type="ECO:0000313" key="13">
    <source>
        <dbReference type="EMBL" id="CBY20425.1"/>
    </source>
</evidence>
<comment type="similarity">
    <text evidence="2">Belongs to the ribose-phosphate pyrophosphokinase family.</text>
</comment>
<keyword evidence="7" id="KW-0547">Nucleotide-binding</keyword>
<dbReference type="InterPro" id="IPR029057">
    <property type="entry name" value="PRTase-like"/>
</dbReference>
<dbReference type="GO" id="GO:0002189">
    <property type="term" value="C:ribose phosphate diphosphokinase complex"/>
    <property type="evidence" value="ECO:0007669"/>
    <property type="project" value="TreeGrafter"/>
</dbReference>
<evidence type="ECO:0000256" key="10">
    <source>
        <dbReference type="ARBA" id="ARBA00022842"/>
    </source>
</evidence>
<dbReference type="SMART" id="SM01400">
    <property type="entry name" value="Pribosyltran_N"/>
    <property type="match status" value="1"/>
</dbReference>
<dbReference type="SUPFAM" id="SSF53271">
    <property type="entry name" value="PRTase-like"/>
    <property type="match status" value="1"/>
</dbReference>
<evidence type="ECO:0000256" key="8">
    <source>
        <dbReference type="ARBA" id="ARBA00022777"/>
    </source>
</evidence>
<comment type="catalytic activity">
    <reaction evidence="11">
        <text>D-ribose 5-phosphate + ATP = 5-phospho-alpha-D-ribose 1-diphosphate + AMP + H(+)</text>
        <dbReference type="Rhea" id="RHEA:15609"/>
        <dbReference type="ChEBI" id="CHEBI:15378"/>
        <dbReference type="ChEBI" id="CHEBI:30616"/>
        <dbReference type="ChEBI" id="CHEBI:58017"/>
        <dbReference type="ChEBI" id="CHEBI:78346"/>
        <dbReference type="ChEBI" id="CHEBI:456215"/>
        <dbReference type="EC" id="2.7.6.1"/>
    </reaction>
</comment>
<comment type="pathway">
    <text evidence="1">Metabolic intermediate biosynthesis; 5-phospho-alpha-D-ribose 1-diphosphate biosynthesis; 5-phospho-alpha-D-ribose 1-diphosphate from D-ribose 5-phosphate (route I): step 1/1.</text>
</comment>
<dbReference type="GO" id="GO:0005524">
    <property type="term" value="F:ATP binding"/>
    <property type="evidence" value="ECO:0007669"/>
    <property type="project" value="UniProtKB-KW"/>
</dbReference>
<dbReference type="AlphaFoldDB" id="E4WRP3"/>
<reference evidence="13" key="1">
    <citation type="journal article" date="2010" name="Science">
        <title>Plasticity of animal genome architecture unmasked by rapid evolution of a pelagic tunicate.</title>
        <authorList>
            <person name="Denoeud F."/>
            <person name="Henriet S."/>
            <person name="Mungpakdee S."/>
            <person name="Aury J.M."/>
            <person name="Da Silva C."/>
            <person name="Brinkmann H."/>
            <person name="Mikhaleva J."/>
            <person name="Olsen L.C."/>
            <person name="Jubin C."/>
            <person name="Canestro C."/>
            <person name="Bouquet J.M."/>
            <person name="Danks G."/>
            <person name="Poulain J."/>
            <person name="Campsteijn C."/>
            <person name="Adamski M."/>
            <person name="Cross I."/>
            <person name="Yadetie F."/>
            <person name="Muffato M."/>
            <person name="Louis A."/>
            <person name="Butcher S."/>
            <person name="Tsagkogeorga G."/>
            <person name="Konrad A."/>
            <person name="Singh S."/>
            <person name="Jensen M.F."/>
            <person name="Cong E.H."/>
            <person name="Eikeseth-Otteraa H."/>
            <person name="Noel B."/>
            <person name="Anthouard V."/>
            <person name="Porcel B.M."/>
            <person name="Kachouri-Lafond R."/>
            <person name="Nishino A."/>
            <person name="Ugolini M."/>
            <person name="Chourrout P."/>
            <person name="Nishida H."/>
            <person name="Aasland R."/>
            <person name="Huzurbazar S."/>
            <person name="Westhof E."/>
            <person name="Delsuc F."/>
            <person name="Lehrach H."/>
            <person name="Reinhardt R."/>
            <person name="Weissenbach J."/>
            <person name="Roy S.W."/>
            <person name="Artiguenave F."/>
            <person name="Postlethwait J.H."/>
            <person name="Manak J.R."/>
            <person name="Thompson E.M."/>
            <person name="Jaillon O."/>
            <person name="Du Pasquier L."/>
            <person name="Boudinot P."/>
            <person name="Liberles D.A."/>
            <person name="Volff J.N."/>
            <person name="Philippe H."/>
            <person name="Lenhard B."/>
            <person name="Roest Crollius H."/>
            <person name="Wincker P."/>
            <person name="Chourrout D."/>
        </authorList>
    </citation>
    <scope>NUCLEOTIDE SEQUENCE [LARGE SCALE GENOMIC DNA]</scope>
</reference>
<evidence type="ECO:0000256" key="6">
    <source>
        <dbReference type="ARBA" id="ARBA00022727"/>
    </source>
</evidence>
<dbReference type="FunFam" id="3.40.50.2020:FF:000005">
    <property type="entry name" value="Ribose-phosphate pyrophosphokinase 1"/>
    <property type="match status" value="1"/>
</dbReference>
<dbReference type="NCBIfam" id="NF002320">
    <property type="entry name" value="PRK01259.1"/>
    <property type="match status" value="1"/>
</dbReference>
<evidence type="ECO:0000256" key="11">
    <source>
        <dbReference type="ARBA" id="ARBA00049535"/>
    </source>
</evidence>
<dbReference type="EMBL" id="FN653015">
    <property type="protein sequence ID" value="CBY20425.1"/>
    <property type="molecule type" value="Genomic_DNA"/>
</dbReference>
<dbReference type="CDD" id="cd06223">
    <property type="entry name" value="PRTases_typeI"/>
    <property type="match status" value="1"/>
</dbReference>
<dbReference type="GO" id="GO:0004749">
    <property type="term" value="F:ribose phosphate diphosphokinase activity"/>
    <property type="evidence" value="ECO:0007669"/>
    <property type="project" value="UniProtKB-EC"/>
</dbReference>
<evidence type="ECO:0000256" key="5">
    <source>
        <dbReference type="ARBA" id="ARBA00022723"/>
    </source>
</evidence>
<dbReference type="Pfam" id="PF14572">
    <property type="entry name" value="Pribosyl_synth"/>
    <property type="match status" value="1"/>
</dbReference>
<evidence type="ECO:0000313" key="14">
    <source>
        <dbReference type="Proteomes" id="UP000001307"/>
    </source>
</evidence>
<dbReference type="InterPro" id="IPR005946">
    <property type="entry name" value="Rib-P_diPkinase"/>
</dbReference>
<dbReference type="OrthoDB" id="413572at2759"/>
<proteinExistence type="inferred from homology"/>
<dbReference type="GO" id="GO:0000287">
    <property type="term" value="F:magnesium ion binding"/>
    <property type="evidence" value="ECO:0007669"/>
    <property type="project" value="InterPro"/>
</dbReference>
<evidence type="ECO:0000256" key="7">
    <source>
        <dbReference type="ARBA" id="ARBA00022741"/>
    </source>
</evidence>
<dbReference type="NCBIfam" id="TIGR01251">
    <property type="entry name" value="ribP_PPkin"/>
    <property type="match status" value="1"/>
</dbReference>
<dbReference type="FunFam" id="3.40.50.2020:FF:000007">
    <property type="entry name" value="Ribose-phosphate pyrophosphokinase"/>
    <property type="match status" value="1"/>
</dbReference>
<dbReference type="GO" id="GO:0016301">
    <property type="term" value="F:kinase activity"/>
    <property type="evidence" value="ECO:0007669"/>
    <property type="project" value="UniProtKB-KW"/>
</dbReference>
<dbReference type="Proteomes" id="UP000001307">
    <property type="component" value="Unassembled WGS sequence"/>
</dbReference>
<gene>
    <name evidence="13" type="ORF">GSOID_T00000420001</name>
</gene>
<dbReference type="InterPro" id="IPR000836">
    <property type="entry name" value="PRTase_dom"/>
</dbReference>
<keyword evidence="10" id="KW-0460">Magnesium</keyword>
<dbReference type="GO" id="GO:0006164">
    <property type="term" value="P:purine nucleotide biosynthetic process"/>
    <property type="evidence" value="ECO:0007669"/>
    <property type="project" value="TreeGrafter"/>
</dbReference>
<feature type="domain" description="Ribose-phosphate pyrophosphokinase N-terminal" evidence="12">
    <location>
        <begin position="4"/>
        <end position="120"/>
    </location>
</feature>
<keyword evidence="8" id="KW-0418">Kinase</keyword>
<dbReference type="PANTHER" id="PTHR10210:SF32">
    <property type="entry name" value="RIBOSE-PHOSPHATE PYROPHOSPHOKINASE 2"/>
    <property type="match status" value="1"/>
</dbReference>
<dbReference type="PANTHER" id="PTHR10210">
    <property type="entry name" value="RIBOSE-PHOSPHATE DIPHOSPHOKINASE FAMILY MEMBER"/>
    <property type="match status" value="1"/>
</dbReference>
<evidence type="ECO:0000256" key="2">
    <source>
        <dbReference type="ARBA" id="ARBA00006478"/>
    </source>
</evidence>
<evidence type="ECO:0000256" key="1">
    <source>
        <dbReference type="ARBA" id="ARBA00004996"/>
    </source>
</evidence>
<keyword evidence="6" id="KW-0545">Nucleotide biosynthesis</keyword>
<dbReference type="GO" id="GO:0006015">
    <property type="term" value="P:5-phosphoribose 1-diphosphate biosynthetic process"/>
    <property type="evidence" value="ECO:0007669"/>
    <property type="project" value="TreeGrafter"/>
</dbReference>
<organism evidence="13">
    <name type="scientific">Oikopleura dioica</name>
    <name type="common">Tunicate</name>
    <dbReference type="NCBI Taxonomy" id="34765"/>
    <lineage>
        <taxon>Eukaryota</taxon>
        <taxon>Metazoa</taxon>
        <taxon>Chordata</taxon>
        <taxon>Tunicata</taxon>
        <taxon>Appendicularia</taxon>
        <taxon>Copelata</taxon>
        <taxon>Oikopleuridae</taxon>
        <taxon>Oikopleura</taxon>
    </lineage>
</organism>
<evidence type="ECO:0000256" key="9">
    <source>
        <dbReference type="ARBA" id="ARBA00022840"/>
    </source>
</evidence>
<sequence length="325" mass="35541">MTEIKVFAGSSHPALVDKICERLGISRAKVKIGKFLNQETNVEIKESVRGCDCYIVQTSNENVNDLVMETLILTNACVTASASRVFVVLPCYPYSRLDQRGSERKAVGGKLVANLLTTAGASAILTMDLHSEQTEGFFDIPVDNLLARPLFVQWLNQNYKNPESCVIVSPDAGGVKRVTAVADRFKTGFAIFHRDRRGENKIARQLVVGHVKGKACVILDDLADTCETLVTAAEALKNCDAASVIAIVTHGLFSPNSIERIENTLNISVKDKLIVTNTLPQAENLLKSSKIEVIDISQLLSEAIRRTHNSESVRALFDTVPGIFN</sequence>
<dbReference type="EC" id="2.7.6.1" evidence="3"/>
<protein>
    <recommendedName>
        <fullName evidence="3">ribose-phosphate diphosphokinase</fullName>
        <ecNumber evidence="3">2.7.6.1</ecNumber>
    </recommendedName>
</protein>
<evidence type="ECO:0000256" key="4">
    <source>
        <dbReference type="ARBA" id="ARBA00022679"/>
    </source>
</evidence>
<dbReference type="InParanoid" id="E4WRP3"/>
<evidence type="ECO:0000256" key="3">
    <source>
        <dbReference type="ARBA" id="ARBA00013247"/>
    </source>
</evidence>
<keyword evidence="4" id="KW-0808">Transferase</keyword>
<keyword evidence="14" id="KW-1185">Reference proteome</keyword>